<evidence type="ECO:0000313" key="2">
    <source>
        <dbReference type="Proteomes" id="UP000194946"/>
    </source>
</evidence>
<dbReference type="SUPFAM" id="SSF53335">
    <property type="entry name" value="S-adenosyl-L-methionine-dependent methyltransferases"/>
    <property type="match status" value="1"/>
</dbReference>
<comment type="caution">
    <text evidence="1">The sequence shown here is derived from an EMBL/GenBank/DDBJ whole genome shotgun (WGS) entry which is preliminary data.</text>
</comment>
<dbReference type="InterPro" id="IPR029063">
    <property type="entry name" value="SAM-dependent_MTases_sf"/>
</dbReference>
<dbReference type="EMBL" id="JOPB01000007">
    <property type="protein sequence ID" value="OUI78294.1"/>
    <property type="molecule type" value="Genomic_DNA"/>
</dbReference>
<dbReference type="Proteomes" id="UP000194946">
    <property type="component" value="Unassembled WGS sequence"/>
</dbReference>
<dbReference type="RefSeq" id="WP_086632365.1">
    <property type="nucleotide sequence ID" value="NZ_JOPB01000007.1"/>
</dbReference>
<gene>
    <name evidence="1" type="ORF">HK18_09655</name>
</gene>
<keyword evidence="2" id="KW-1185">Reference proteome</keyword>
<proteinExistence type="predicted"/>
<accession>A0A251ZUE9</accession>
<sequence length="250" mass="29593">MVYDINSILIHKHEKKQGITTYLQHKLAQIWPDLYGLSFLSTGQTLPLIPRNIWYPHDHIHGIFNITENNYLKYLTDYNPQICCFSIVSFPFQDCSIDRILYIHDKTITKEQFDLFLRSCWKTLSDDGKIILLLPNKLGWWSVIENISLRYRNTFFIQKLNIVLKQQMFRISHYEKVLYFPPRIMNIASLRTNRILEFIGLFFVPFGGGYHLIEIEKNLYAPITVAPLKKNYILRKKLSKTSLNLRDSDS</sequence>
<evidence type="ECO:0008006" key="3">
    <source>
        <dbReference type="Google" id="ProtNLM"/>
    </source>
</evidence>
<name>A0A251ZUE9_9PROT</name>
<dbReference type="AlphaFoldDB" id="A0A251ZUE9"/>
<reference evidence="2" key="1">
    <citation type="submission" date="2014-06" db="EMBL/GenBank/DDBJ databases">
        <authorList>
            <person name="Winans N.J."/>
            <person name="Newell P.D."/>
            <person name="Douglas A.E."/>
        </authorList>
    </citation>
    <scope>NUCLEOTIDE SEQUENCE [LARGE SCALE GENOMIC DNA]</scope>
    <source>
        <strain evidence="2">DmL_052</strain>
    </source>
</reference>
<evidence type="ECO:0000313" key="1">
    <source>
        <dbReference type="EMBL" id="OUI78294.1"/>
    </source>
</evidence>
<organism evidence="1 2">
    <name type="scientific">Commensalibacter intestini</name>
    <dbReference type="NCBI Taxonomy" id="479936"/>
    <lineage>
        <taxon>Bacteria</taxon>
        <taxon>Pseudomonadati</taxon>
        <taxon>Pseudomonadota</taxon>
        <taxon>Alphaproteobacteria</taxon>
        <taxon>Acetobacterales</taxon>
        <taxon>Acetobacteraceae</taxon>
    </lineage>
</organism>
<protein>
    <recommendedName>
        <fullName evidence="3">Methyltransferase type 11 domain-containing protein</fullName>
    </recommendedName>
</protein>